<dbReference type="Proteomes" id="UP000008975">
    <property type="component" value="Chromosome"/>
</dbReference>
<sequence>MRYSVDAVGVAAVMSDVAVCFDDVTAAVDRTLAAVDDAVAALRSDASGVLRGLESVFSPRRQSGPGIAAYAGEVARKLQDATIAFVTGDDEMAAQTTAIAKGVLPLTKRGFGAVPR</sequence>
<dbReference type="KEGG" id="mts:MTES_1545"/>
<gene>
    <name evidence="1" type="ordered locus">MTES_1545</name>
</gene>
<name>E8N973_MICTS</name>
<dbReference type="RefSeq" id="WP_013584634.1">
    <property type="nucleotide sequence ID" value="NC_015125.1"/>
</dbReference>
<evidence type="ECO:0000313" key="1">
    <source>
        <dbReference type="EMBL" id="BAJ74509.1"/>
    </source>
</evidence>
<accession>E8N973</accession>
<proteinExistence type="predicted"/>
<dbReference type="HOGENOM" id="CLU_2094070_0_0_11"/>
<reference evidence="1 2" key="1">
    <citation type="journal article" date="2011" name="J. Bacteriol.">
        <title>Genome sequence of Microbacterium testaceum StLB037, an N-acylhomoserine lactone-degrading bacterium isolated from potato leaves.</title>
        <authorList>
            <person name="Morohoshi T."/>
            <person name="Wang W.-Z."/>
            <person name="Someya N."/>
            <person name="Ikeda T."/>
        </authorList>
    </citation>
    <scope>NUCLEOTIDE SEQUENCE [LARGE SCALE GENOMIC DNA]</scope>
    <source>
        <strain evidence="1 2">StLB037</strain>
    </source>
</reference>
<dbReference type="AlphaFoldDB" id="E8N973"/>
<protein>
    <submittedName>
        <fullName evidence="1">Uncharacterized conserved protein</fullName>
    </submittedName>
</protein>
<organism evidence="1 2">
    <name type="scientific">Microbacterium testaceum (strain StLB037)</name>
    <dbReference type="NCBI Taxonomy" id="979556"/>
    <lineage>
        <taxon>Bacteria</taxon>
        <taxon>Bacillati</taxon>
        <taxon>Actinomycetota</taxon>
        <taxon>Actinomycetes</taxon>
        <taxon>Micrococcales</taxon>
        <taxon>Microbacteriaceae</taxon>
        <taxon>Microbacterium</taxon>
    </lineage>
</organism>
<dbReference type="STRING" id="979556.MTES_1545"/>
<dbReference type="InterPro" id="IPR045436">
    <property type="entry name" value="DUF6507"/>
</dbReference>
<reference key="2">
    <citation type="submission" date="2011-02" db="EMBL/GenBank/DDBJ databases">
        <title>Genome sequence of Microbacterium testaceum StLB037.</title>
        <authorList>
            <person name="Morohoshi T."/>
            <person name="Wang W.Z."/>
            <person name="Someya N."/>
            <person name="Ikeda T."/>
        </authorList>
    </citation>
    <scope>NUCLEOTIDE SEQUENCE</scope>
    <source>
        <strain>StLB037</strain>
    </source>
</reference>
<dbReference type="Pfam" id="PF20117">
    <property type="entry name" value="DUF6507"/>
    <property type="match status" value="1"/>
</dbReference>
<dbReference type="EMBL" id="AP012052">
    <property type="protein sequence ID" value="BAJ74509.1"/>
    <property type="molecule type" value="Genomic_DNA"/>
</dbReference>
<evidence type="ECO:0000313" key="2">
    <source>
        <dbReference type="Proteomes" id="UP000008975"/>
    </source>
</evidence>